<evidence type="ECO:0000256" key="3">
    <source>
        <dbReference type="ARBA" id="ARBA00022989"/>
    </source>
</evidence>
<evidence type="ECO:0000256" key="1">
    <source>
        <dbReference type="ARBA" id="ARBA00004141"/>
    </source>
</evidence>
<dbReference type="PANTHER" id="PTHR43229:SF2">
    <property type="entry name" value="NODULATION PROTEIN J"/>
    <property type="match status" value="1"/>
</dbReference>
<feature type="transmembrane region" description="Helical" evidence="6">
    <location>
        <begin position="216"/>
        <end position="236"/>
    </location>
</feature>
<reference evidence="8 9" key="1">
    <citation type="submission" date="2020-08" db="EMBL/GenBank/DDBJ databases">
        <title>Genomic Encyclopedia of Type Strains, Phase IV (KMG-IV): sequencing the most valuable type-strain genomes for metagenomic binning, comparative biology and taxonomic classification.</title>
        <authorList>
            <person name="Goeker M."/>
        </authorList>
    </citation>
    <scope>NUCLEOTIDE SEQUENCE [LARGE SCALE GENOMIC DNA]</scope>
    <source>
        <strain evidence="8 9">DSM 45615</strain>
    </source>
</reference>
<sequence>MGTLVYTELRLLTRSMEFLVLAVASPVVFFLVMSEVFGGLDTKGAVDMTTYIMISMAAFGAISGALAIGSRVALERQAGWHRQLRLTPLPGWSYVASKVAASMVIVLPALLLIFLAGLLVKGVDLTAEQWLRVLVASWVGALPFAVLGPLIGLSAKPDAVSALTVSAFLLMAMFGGLFMPVEVMPEVMATLAKALPSFWLAEHARNQVEGAPIDPLGPAVVAAWFAVTAALVVVLYRRDSQRV</sequence>
<keyword evidence="2 6" id="KW-0812">Transmembrane</keyword>
<evidence type="ECO:0000313" key="9">
    <source>
        <dbReference type="Proteomes" id="UP000578449"/>
    </source>
</evidence>
<dbReference type="Proteomes" id="UP000578449">
    <property type="component" value="Unassembled WGS sequence"/>
</dbReference>
<comment type="subcellular location">
    <subcellularLocation>
        <location evidence="6">Cell membrane</location>
        <topology evidence="6">Multi-pass membrane protein</topology>
    </subcellularLocation>
    <subcellularLocation>
        <location evidence="1">Membrane</location>
        <topology evidence="1">Multi-pass membrane protein</topology>
    </subcellularLocation>
</comment>
<gene>
    <name evidence="8" type="ORF">HNP84_007531</name>
</gene>
<proteinExistence type="inferred from homology"/>
<feature type="transmembrane region" description="Helical" evidence="6">
    <location>
        <begin position="160"/>
        <end position="181"/>
    </location>
</feature>
<keyword evidence="6" id="KW-0813">Transport</keyword>
<accession>A0A840PDT8</accession>
<feature type="transmembrane region" description="Helical" evidence="6">
    <location>
        <begin position="18"/>
        <end position="40"/>
    </location>
</feature>
<dbReference type="RefSeq" id="WP_185054676.1">
    <property type="nucleotide sequence ID" value="NZ_BAABIX010000002.1"/>
</dbReference>
<keyword evidence="5" id="KW-0046">Antibiotic resistance</keyword>
<dbReference type="GO" id="GO:0140359">
    <property type="term" value="F:ABC-type transporter activity"/>
    <property type="evidence" value="ECO:0007669"/>
    <property type="project" value="InterPro"/>
</dbReference>
<evidence type="ECO:0000313" key="8">
    <source>
        <dbReference type="EMBL" id="MBB5137778.1"/>
    </source>
</evidence>
<name>A0A840PDT8_9ACTN</name>
<comment type="similarity">
    <text evidence="6">Belongs to the ABC-2 integral membrane protein family.</text>
</comment>
<dbReference type="InterPro" id="IPR047817">
    <property type="entry name" value="ABC2_TM_bact-type"/>
</dbReference>
<dbReference type="PANTHER" id="PTHR43229">
    <property type="entry name" value="NODULATION PROTEIN J"/>
    <property type="match status" value="1"/>
</dbReference>
<dbReference type="PROSITE" id="PS51012">
    <property type="entry name" value="ABC_TM2"/>
    <property type="match status" value="1"/>
</dbReference>
<feature type="transmembrane region" description="Helical" evidence="6">
    <location>
        <begin position="95"/>
        <end position="118"/>
    </location>
</feature>
<keyword evidence="4 6" id="KW-0472">Membrane</keyword>
<evidence type="ECO:0000256" key="4">
    <source>
        <dbReference type="ARBA" id="ARBA00023136"/>
    </source>
</evidence>
<feature type="transmembrane region" description="Helical" evidence="6">
    <location>
        <begin position="52"/>
        <end position="74"/>
    </location>
</feature>
<dbReference type="PIRSF" id="PIRSF006648">
    <property type="entry name" value="DrrB"/>
    <property type="match status" value="1"/>
</dbReference>
<feature type="domain" description="ABC transmembrane type-2" evidence="7">
    <location>
        <begin position="17"/>
        <end position="239"/>
    </location>
</feature>
<dbReference type="InterPro" id="IPR013525">
    <property type="entry name" value="ABC2_TM"/>
</dbReference>
<dbReference type="GO" id="GO:0043190">
    <property type="term" value="C:ATP-binding cassette (ABC) transporter complex"/>
    <property type="evidence" value="ECO:0007669"/>
    <property type="project" value="InterPro"/>
</dbReference>
<dbReference type="GO" id="GO:0046677">
    <property type="term" value="P:response to antibiotic"/>
    <property type="evidence" value="ECO:0007669"/>
    <property type="project" value="UniProtKB-KW"/>
</dbReference>
<comment type="caution">
    <text evidence="8">The sequence shown here is derived from an EMBL/GenBank/DDBJ whole genome shotgun (WGS) entry which is preliminary data.</text>
</comment>
<dbReference type="InterPro" id="IPR051784">
    <property type="entry name" value="Nod_factor_ABC_transporter"/>
</dbReference>
<keyword evidence="9" id="KW-1185">Reference proteome</keyword>
<dbReference type="InterPro" id="IPR000412">
    <property type="entry name" value="ABC_2_transport"/>
</dbReference>
<keyword evidence="3 6" id="KW-1133">Transmembrane helix</keyword>
<keyword evidence="6" id="KW-1003">Cell membrane</keyword>
<evidence type="ECO:0000256" key="2">
    <source>
        <dbReference type="ARBA" id="ARBA00022692"/>
    </source>
</evidence>
<dbReference type="AlphaFoldDB" id="A0A840PDT8"/>
<feature type="transmembrane region" description="Helical" evidence="6">
    <location>
        <begin position="130"/>
        <end position="153"/>
    </location>
</feature>
<evidence type="ECO:0000256" key="6">
    <source>
        <dbReference type="RuleBase" id="RU361157"/>
    </source>
</evidence>
<organism evidence="8 9">
    <name type="scientific">Thermocatellispora tengchongensis</name>
    <dbReference type="NCBI Taxonomy" id="1073253"/>
    <lineage>
        <taxon>Bacteria</taxon>
        <taxon>Bacillati</taxon>
        <taxon>Actinomycetota</taxon>
        <taxon>Actinomycetes</taxon>
        <taxon>Streptosporangiales</taxon>
        <taxon>Streptosporangiaceae</taxon>
        <taxon>Thermocatellispora</taxon>
    </lineage>
</organism>
<dbReference type="Pfam" id="PF01061">
    <property type="entry name" value="ABC2_membrane"/>
    <property type="match status" value="1"/>
</dbReference>
<protein>
    <recommendedName>
        <fullName evidence="6">Transport permease protein</fullName>
    </recommendedName>
</protein>
<evidence type="ECO:0000259" key="7">
    <source>
        <dbReference type="PROSITE" id="PS51012"/>
    </source>
</evidence>
<dbReference type="EMBL" id="JACHGN010000020">
    <property type="protein sequence ID" value="MBB5137778.1"/>
    <property type="molecule type" value="Genomic_DNA"/>
</dbReference>
<evidence type="ECO:0000256" key="5">
    <source>
        <dbReference type="ARBA" id="ARBA00023251"/>
    </source>
</evidence>